<feature type="compositionally biased region" description="Low complexity" evidence="1">
    <location>
        <begin position="220"/>
        <end position="232"/>
    </location>
</feature>
<feature type="compositionally biased region" description="Polar residues" evidence="1">
    <location>
        <begin position="792"/>
        <end position="816"/>
    </location>
</feature>
<feature type="region of interest" description="Disordered" evidence="1">
    <location>
        <begin position="292"/>
        <end position="343"/>
    </location>
</feature>
<feature type="region of interest" description="Disordered" evidence="1">
    <location>
        <begin position="683"/>
        <end position="890"/>
    </location>
</feature>
<feature type="compositionally biased region" description="Polar residues" evidence="1">
    <location>
        <begin position="731"/>
        <end position="741"/>
    </location>
</feature>
<feature type="compositionally biased region" description="Low complexity" evidence="1">
    <location>
        <begin position="714"/>
        <end position="725"/>
    </location>
</feature>
<comment type="caution">
    <text evidence="2">The sequence shown here is derived from an EMBL/GenBank/DDBJ whole genome shotgun (WGS) entry which is preliminary data.</text>
</comment>
<feature type="compositionally biased region" description="Polar residues" evidence="1">
    <location>
        <begin position="1"/>
        <end position="16"/>
    </location>
</feature>
<feature type="compositionally biased region" description="Low complexity" evidence="1">
    <location>
        <begin position="159"/>
        <end position="185"/>
    </location>
</feature>
<organism evidence="2 3">
    <name type="scientific">Geotrichum candidum</name>
    <name type="common">Oospora lactis</name>
    <name type="synonym">Dipodascus geotrichum</name>
    <dbReference type="NCBI Taxonomy" id="1173061"/>
    <lineage>
        <taxon>Eukaryota</taxon>
        <taxon>Fungi</taxon>
        <taxon>Dikarya</taxon>
        <taxon>Ascomycota</taxon>
        <taxon>Saccharomycotina</taxon>
        <taxon>Dipodascomycetes</taxon>
        <taxon>Dipodascales</taxon>
        <taxon>Dipodascaceae</taxon>
        <taxon>Geotrichum</taxon>
    </lineage>
</organism>
<feature type="compositionally biased region" description="Low complexity" evidence="1">
    <location>
        <begin position="292"/>
        <end position="310"/>
    </location>
</feature>
<feature type="compositionally biased region" description="Basic and acidic residues" evidence="1">
    <location>
        <begin position="148"/>
        <end position="158"/>
    </location>
</feature>
<name>A0A0J9XGV3_GEOCN</name>
<dbReference type="OrthoDB" id="10461872at2759"/>
<feature type="compositionally biased region" description="Polar residues" evidence="1">
    <location>
        <begin position="841"/>
        <end position="855"/>
    </location>
</feature>
<sequence>MGNSSSHQISPETANQVVFGERPQMSPLETLELINNLEKQINNVVQSSNIALVPVEGGIALAEIDQELRQSKIIQRLDQDIAEKLVQLQLLHIRKHVHRDIFTTYTSDHRVQHEFPAFSETYLVDRDVLKVPSVTAYKLRLQQREEQRQSKMKQEQQRLDQLQQQKQKPIIKTTTTTTNTSSNNSGIAGRVEGTRQSRFNGPYQHIPQDASPPGSDNRKQPQQQKHQPQQQVLPPPTARQMLPPPAASAQSYASLYNDLLPPMSDSLSYTDGTNSNRSSAIFSSVEESTNLSTFSSDSVNNTNNTSLSSLLPPPPVAPAKHDEHDASGWLPAPDSPEFAESQKKHFKSLMSYLEPPSSGNGAMPPYSPYTESVYSDFSAPDSIVDMSKFPDYHSHYTSHYTPSGFQVVLNQGDNTASEHSSDFDEAGTSDVETIKAPRTAESPSLTEVFAQDSQDIPLFTPDTTKIEQRMSMMMQEVKPLMIREKASVIEKPQEEPLVAVPSPESLPMPSPRSPLLVDDDMFSPAESPSPRLTYDDLLNRTISVSPVSTIEKPVRHVVIRPPSPVPSPVHTLTPVGSPIHELAGPAADEPEHDDDVIIIAPEPVATPLPLSIPEQVKATDRVVVLPFLESESSMPVVAAAETPISSNESETKVVASTLSPSDAAAPAIVVTAVAATAAAVTVTPKKTSAPPKKSRWPFGLFSSSNKKKSKAHAANKSAKTKSAPAVKRALSVQSRASSTKRAGSIRRSATPMQRAGSVRRQGSVRRAGTVQRKTSVRRTTTVVAGSSTTAGMQRSGSLRRNVSFKRTGSITSSASMGSRGRHRKTASSSANPVSDFDFKQQRQPSISRRPSTAQGSLRYRQNRSGGGSMTSRPYRGSVYPIQPQPQAAPAHEYRMYTSRSGTLRRKVSDVSIASKLRNVNGDKALLGQGIPPKVPLHSAKSLRRRGTHVGVDTTAATSTDHLATADTTNAQHDVDKALYDTQIYTRKCTFKRANKSASEASAADEKNKKADNDEVQILAAVASPELLKSAGEFMLAGYSESSTRLKVVNRHNESALNTPQIGTPSKRNSNDVPAEVAHEFHSQNKLVLSPNPGVGLERAGAHHEKNKLSVHSTATTDTQHIQLQTNESLARAKKYFSWGPQQQSLEVKKQRFIVPATNPLPDAKICVSPRLTTDAASKRHTVMGTPGIGKGYYFGLDILGTMEQQQQQDTAASSAGCTSPTIRVVGNKTTNPGANDDAVAEDTSEELFENLQNRRSVHLADAIEQSNRLWTNRGALFYGGK</sequence>
<protein>
    <submittedName>
        <fullName evidence="2">Uncharacterized protein</fullName>
    </submittedName>
</protein>
<gene>
    <name evidence="2" type="ORF">BN980_GECA15s03156g</name>
</gene>
<dbReference type="EMBL" id="CCBN010000015">
    <property type="protein sequence ID" value="CDO56569.1"/>
    <property type="molecule type" value="Genomic_DNA"/>
</dbReference>
<feature type="region of interest" description="Disordered" evidence="1">
    <location>
        <begin position="414"/>
        <end position="444"/>
    </location>
</feature>
<feature type="compositionally biased region" description="Low complexity" evidence="1">
    <location>
        <begin position="777"/>
        <end position="791"/>
    </location>
</feature>
<feature type="region of interest" description="Disordered" evidence="1">
    <location>
        <begin position="148"/>
        <end position="248"/>
    </location>
</feature>
<feature type="compositionally biased region" description="Pro residues" evidence="1">
    <location>
        <begin position="233"/>
        <end position="246"/>
    </location>
</feature>
<accession>A0A0J9XGV3</accession>
<feature type="region of interest" description="Disordered" evidence="1">
    <location>
        <begin position="1205"/>
        <end position="1238"/>
    </location>
</feature>
<keyword evidence="3" id="KW-1185">Reference proteome</keyword>
<evidence type="ECO:0000313" key="2">
    <source>
        <dbReference type="EMBL" id="CDO56569.1"/>
    </source>
</evidence>
<feature type="region of interest" description="Disordered" evidence="1">
    <location>
        <begin position="1"/>
        <end position="20"/>
    </location>
</feature>
<feature type="compositionally biased region" description="Polar residues" evidence="1">
    <location>
        <begin position="1209"/>
        <end position="1233"/>
    </location>
</feature>
<evidence type="ECO:0000313" key="3">
    <source>
        <dbReference type="Proteomes" id="UP000242525"/>
    </source>
</evidence>
<dbReference type="Proteomes" id="UP000242525">
    <property type="component" value="Unassembled WGS sequence"/>
</dbReference>
<reference evidence="2" key="1">
    <citation type="submission" date="2014-03" db="EMBL/GenBank/DDBJ databases">
        <authorList>
            <person name="Casaregola S."/>
        </authorList>
    </citation>
    <scope>NUCLEOTIDE SEQUENCE [LARGE SCALE GENOMIC DNA]</scope>
    <source>
        <strain evidence="2">CLIB 918</strain>
    </source>
</reference>
<proteinExistence type="predicted"/>
<evidence type="ECO:0000256" key="1">
    <source>
        <dbReference type="SAM" id="MobiDB-lite"/>
    </source>
</evidence>